<dbReference type="PRINTS" id="PR00762">
    <property type="entry name" value="CLCHANNEL"/>
</dbReference>
<dbReference type="PROSITE" id="PS51371">
    <property type="entry name" value="CBS"/>
    <property type="match status" value="1"/>
</dbReference>
<keyword evidence="5 11" id="KW-1133">Transmembrane helix</keyword>
<keyword evidence="3 11" id="KW-0812">Transmembrane</keyword>
<evidence type="ECO:0000313" key="14">
    <source>
        <dbReference type="EMBL" id="CAE4586303.1"/>
    </source>
</evidence>
<comment type="similarity">
    <text evidence="11">Belongs to the chloride channel (TC 2.A.49) family.</text>
</comment>
<evidence type="ECO:0000256" key="4">
    <source>
        <dbReference type="ARBA" id="ARBA00022737"/>
    </source>
</evidence>
<keyword evidence="9 11" id="KW-0868">Chloride</keyword>
<evidence type="ECO:0000259" key="13">
    <source>
        <dbReference type="PROSITE" id="PS51371"/>
    </source>
</evidence>
<feature type="transmembrane region" description="Helical" evidence="11">
    <location>
        <begin position="251"/>
        <end position="274"/>
    </location>
</feature>
<dbReference type="EMBL" id="HBNR01031901">
    <property type="protein sequence ID" value="CAE4586303.1"/>
    <property type="molecule type" value="Transcribed_RNA"/>
</dbReference>
<feature type="transmembrane region" description="Helical" evidence="11">
    <location>
        <begin position="534"/>
        <end position="551"/>
    </location>
</feature>
<evidence type="ECO:0000256" key="9">
    <source>
        <dbReference type="ARBA" id="ARBA00023214"/>
    </source>
</evidence>
<dbReference type="SMART" id="SM00116">
    <property type="entry name" value="CBS"/>
    <property type="match status" value="1"/>
</dbReference>
<feature type="transmembrane region" description="Helical" evidence="11">
    <location>
        <begin position="497"/>
        <end position="522"/>
    </location>
</feature>
<protein>
    <recommendedName>
        <fullName evidence="11">Chloride channel protein</fullName>
    </recommendedName>
</protein>
<dbReference type="InterPro" id="IPR001807">
    <property type="entry name" value="ClC"/>
</dbReference>
<dbReference type="SUPFAM" id="SSF81340">
    <property type="entry name" value="Clc chloride channel"/>
    <property type="match status" value="1"/>
</dbReference>
<evidence type="ECO:0000256" key="12">
    <source>
        <dbReference type="SAM" id="MobiDB-lite"/>
    </source>
</evidence>
<dbReference type="Pfam" id="PF00571">
    <property type="entry name" value="CBS"/>
    <property type="match status" value="2"/>
</dbReference>
<feature type="transmembrane region" description="Helical" evidence="11">
    <location>
        <begin position="377"/>
        <end position="398"/>
    </location>
</feature>
<feature type="transmembrane region" description="Helical" evidence="11">
    <location>
        <begin position="454"/>
        <end position="476"/>
    </location>
</feature>
<keyword evidence="8 11" id="KW-0472">Membrane</keyword>
<gene>
    <name evidence="14" type="ORF">AMON00008_LOCUS21844</name>
</gene>
<dbReference type="InterPro" id="IPR014743">
    <property type="entry name" value="Cl-channel_core"/>
</dbReference>
<evidence type="ECO:0000256" key="5">
    <source>
        <dbReference type="ARBA" id="ARBA00022989"/>
    </source>
</evidence>
<dbReference type="SUPFAM" id="SSF54631">
    <property type="entry name" value="CBS-domain pair"/>
    <property type="match status" value="1"/>
</dbReference>
<accession>A0A7S4QKC0</accession>
<dbReference type="InterPro" id="IPR046342">
    <property type="entry name" value="CBS_dom_sf"/>
</dbReference>
<feature type="transmembrane region" description="Helical" evidence="11">
    <location>
        <begin position="95"/>
        <end position="116"/>
    </location>
</feature>
<dbReference type="Gene3D" id="1.10.3080.10">
    <property type="entry name" value="Clc chloride channel"/>
    <property type="match status" value="1"/>
</dbReference>
<feature type="region of interest" description="Disordered" evidence="12">
    <location>
        <begin position="1"/>
        <end position="39"/>
    </location>
</feature>
<name>A0A7S4QKC0_9DINO</name>
<evidence type="ECO:0000256" key="3">
    <source>
        <dbReference type="ARBA" id="ARBA00022692"/>
    </source>
</evidence>
<comment type="subcellular location">
    <subcellularLocation>
        <location evidence="1 11">Membrane</location>
        <topology evidence="1 11">Multi-pass membrane protein</topology>
    </subcellularLocation>
</comment>
<dbReference type="GO" id="GO:0005254">
    <property type="term" value="F:chloride channel activity"/>
    <property type="evidence" value="ECO:0007669"/>
    <property type="project" value="UniProtKB-UniRule"/>
</dbReference>
<sequence>MSGPRELRKPGRRRTANFEMTPMEMADESSDGEGGGSARFRSRRHATFARCLSHKMPKGTESMSYEVNESEQYMDYLRRTSSAGKRGRKKGSLRWLLLCAIGIFTGLVAISVDHSIEKLAEVRMWLNDEVVKAVRHKPGGVFLQYLSFVGFRMAMAAVAGFLVCFVEVLAAGSGIPEIKCYLNGVRLKSVVGFKALVAKAMGIVFSVAADLPVGKEGPMIHSGAIIGALASKVNLRRHIRPFSLDAEKRDMVAAGASAGVSAAFGAPMGSVLFAIEEGTSHMNPSILLRLFVSCSLAALVSRLFSSYKGNLGFGHLGTSVPVSFGKFTNMDYDLRELFFFTFLALLGGISGSLFNAMNKRLTLWRQSRIPGKGCKRFLEVLVVDFFITTLLFWIPVLAAGGKPLAFEGEEMKSTLKLYWSTGTTAMKDLFHAQEDLHEGYLLVFALLNFQLSCLTYGLGVPSGLFVPSLLTGAAYGRLLGQRIHYLFHRDTWAQCGVYALVGAVSNLAGTARITISLAMILMEATGNATFSLPIFYVVMVAKWTGDFLSCVTKKGIYDMHIIELKHIPLLEQRPEKELITVQVREVMARNLVTFEVVETLENLIDTLESCRHNGFPVVFPGTMRLAGVLRRSVLHRLLETCREHDILQEPEGELRELPPIRFEAMASQQPGKYDTYDQLRAELEPALLRHRIDLKPYINRNGYMMPRHASVASCFQLFRKLGLRHLPVVASNGDVCGMVTRKDLILCEEDHEHLPEPESPISASNSEEEEAEEEEDHEESENEVSEADPEDVQLNPTGEGGLLEERPERVRTNRSVARSRKVARFRRDSGFFGGGSM</sequence>
<evidence type="ECO:0000256" key="10">
    <source>
        <dbReference type="PROSITE-ProRule" id="PRU00703"/>
    </source>
</evidence>
<keyword evidence="6 11" id="KW-0406">Ion transport</keyword>
<dbReference type="InterPro" id="IPR000644">
    <property type="entry name" value="CBS_dom"/>
</dbReference>
<evidence type="ECO:0000256" key="2">
    <source>
        <dbReference type="ARBA" id="ARBA00022448"/>
    </source>
</evidence>
<dbReference type="FunFam" id="1.10.3080.10:FF:000014">
    <property type="entry name" value="Chloride channel protein"/>
    <property type="match status" value="1"/>
</dbReference>
<feature type="compositionally biased region" description="Acidic residues" evidence="12">
    <location>
        <begin position="766"/>
        <end position="791"/>
    </location>
</feature>
<evidence type="ECO:0000256" key="6">
    <source>
        <dbReference type="ARBA" id="ARBA00023065"/>
    </source>
</evidence>
<reference evidence="14" key="1">
    <citation type="submission" date="2021-01" db="EMBL/GenBank/DDBJ databases">
        <authorList>
            <person name="Corre E."/>
            <person name="Pelletier E."/>
            <person name="Niang G."/>
            <person name="Scheremetjew M."/>
            <person name="Finn R."/>
            <person name="Kale V."/>
            <person name="Holt S."/>
            <person name="Cochrane G."/>
            <person name="Meng A."/>
            <person name="Brown T."/>
            <person name="Cohen L."/>
        </authorList>
    </citation>
    <scope>NUCLEOTIDE SEQUENCE</scope>
    <source>
        <strain evidence="14">CCMP3105</strain>
    </source>
</reference>
<dbReference type="AlphaFoldDB" id="A0A7S4QKC0"/>
<feature type="transmembrane region" description="Helical" evidence="11">
    <location>
        <begin position="145"/>
        <end position="170"/>
    </location>
</feature>
<keyword evidence="4" id="KW-0677">Repeat</keyword>
<dbReference type="GO" id="GO:0016020">
    <property type="term" value="C:membrane"/>
    <property type="evidence" value="ECO:0007669"/>
    <property type="project" value="UniProtKB-SubCell"/>
</dbReference>
<dbReference type="CDD" id="cd04591">
    <property type="entry name" value="CBS_pair_voltage-gated_CLC_euk_bac"/>
    <property type="match status" value="1"/>
</dbReference>
<dbReference type="Pfam" id="PF00654">
    <property type="entry name" value="Voltage_CLC"/>
    <property type="match status" value="1"/>
</dbReference>
<dbReference type="Gene3D" id="3.10.580.10">
    <property type="entry name" value="CBS-domain"/>
    <property type="match status" value="2"/>
</dbReference>
<evidence type="ECO:0000256" key="1">
    <source>
        <dbReference type="ARBA" id="ARBA00004141"/>
    </source>
</evidence>
<evidence type="ECO:0000256" key="8">
    <source>
        <dbReference type="ARBA" id="ARBA00023136"/>
    </source>
</evidence>
<organism evidence="14">
    <name type="scientific">Alexandrium monilatum</name>
    <dbReference type="NCBI Taxonomy" id="311494"/>
    <lineage>
        <taxon>Eukaryota</taxon>
        <taxon>Sar</taxon>
        <taxon>Alveolata</taxon>
        <taxon>Dinophyceae</taxon>
        <taxon>Gonyaulacales</taxon>
        <taxon>Pyrocystaceae</taxon>
        <taxon>Alexandrium</taxon>
    </lineage>
</organism>
<feature type="transmembrane region" description="Helical" evidence="11">
    <location>
        <begin position="286"/>
        <end position="304"/>
    </location>
</feature>
<keyword evidence="2 11" id="KW-0813">Transport</keyword>
<dbReference type="PANTHER" id="PTHR11689:SF136">
    <property type="entry name" value="H(+)_CL(-) EXCHANGE TRANSPORTER 7"/>
    <property type="match status" value="1"/>
</dbReference>
<evidence type="ECO:0000256" key="7">
    <source>
        <dbReference type="ARBA" id="ARBA00023122"/>
    </source>
</evidence>
<feature type="transmembrane region" description="Helical" evidence="11">
    <location>
        <begin position="337"/>
        <end position="356"/>
    </location>
</feature>
<feature type="region of interest" description="Disordered" evidence="12">
    <location>
        <begin position="752"/>
        <end position="819"/>
    </location>
</feature>
<dbReference type="PANTHER" id="PTHR11689">
    <property type="entry name" value="CHLORIDE CHANNEL PROTEIN CLC FAMILY MEMBER"/>
    <property type="match status" value="1"/>
</dbReference>
<feature type="domain" description="CBS" evidence="13">
    <location>
        <begin position="698"/>
        <end position="756"/>
    </location>
</feature>
<proteinExistence type="inferred from homology"/>
<dbReference type="InterPro" id="IPR051280">
    <property type="entry name" value="Cl-channel/antiporter"/>
</dbReference>
<feature type="transmembrane region" description="Helical" evidence="11">
    <location>
        <begin position="191"/>
        <end position="209"/>
    </location>
</feature>
<keyword evidence="7 10" id="KW-0129">CBS domain</keyword>
<evidence type="ECO:0000256" key="11">
    <source>
        <dbReference type="RuleBase" id="RU361221"/>
    </source>
</evidence>